<dbReference type="PANTHER" id="PTHR43133">
    <property type="entry name" value="RNA POLYMERASE ECF-TYPE SIGMA FACTO"/>
    <property type="match status" value="1"/>
</dbReference>
<comment type="caution">
    <text evidence="10">The sequence shown here is derived from an EMBL/GenBank/DDBJ whole genome shotgun (WGS) entry which is preliminary data.</text>
</comment>
<dbReference type="SUPFAM" id="SSF88946">
    <property type="entry name" value="Sigma2 domain of RNA polymerase sigma factors"/>
    <property type="match status" value="1"/>
</dbReference>
<keyword evidence="5" id="KW-0804">Transcription</keyword>
<gene>
    <name evidence="10" type="ORF">Plo01_54540</name>
</gene>
<dbReference type="SUPFAM" id="SSF50370">
    <property type="entry name" value="Ricin B-like lectins"/>
    <property type="match status" value="1"/>
</dbReference>
<comment type="similarity">
    <text evidence="1">Belongs to the sigma-70 factor family. ECF subfamily.</text>
</comment>
<sequence>MNGPTSDDSALTRLVRAGDSHAVAELYERHHAAVLAFARRLCPDPYTAEDLASEAFARTLRTVRTGAAGPSGGWRPYLYAVVRNTAAEWAHSDQRRVLTAEFREDDLTVAGPEPPDDLVTRAYRSLPPRWQTVLWHTVIEDEEPEQIAKILGITPGNVGVLAFRAREGLRKAYLAAHLAGTSPRCREYAEPLAAAVRKKNGRLPRALRAHLESCPSCARARGELLDLNAALRATLPIGLLPPAVEGLGKAVASKGVSGGVFGRAATTTVVTAATAAVAVIVLSLPADPPSPPTAAVPTRSTSPALEKVPEPALTRAPKPTRSAVPKPTRSAVPETVAGTRIAHAGRCVGAADDRVAALRCADPRTAWHTKGDPHRFRLINVASGRCLTAAEKYDTVSFNGGGIRAVRLASCSDAPAQRWNRPTFSDGVSRLVNVPTGMALSIGKEFGGKHPPTAFILYGAYTGSADQLITLVPERD</sequence>
<keyword evidence="4" id="KW-0238">DNA-binding</keyword>
<dbReference type="GO" id="GO:0003677">
    <property type="term" value="F:DNA binding"/>
    <property type="evidence" value="ECO:0007669"/>
    <property type="project" value="UniProtKB-KW"/>
</dbReference>
<keyword evidence="2" id="KW-0805">Transcription regulation</keyword>
<dbReference type="InterPro" id="IPR014284">
    <property type="entry name" value="RNA_pol_sigma-70_dom"/>
</dbReference>
<dbReference type="InterPro" id="IPR013325">
    <property type="entry name" value="RNA_pol_sigma_r2"/>
</dbReference>
<protein>
    <recommendedName>
        <fullName evidence="12">Sigma-70 family RNA polymerase sigma factor</fullName>
    </recommendedName>
</protein>
<dbReference type="InterPro" id="IPR036388">
    <property type="entry name" value="WH-like_DNA-bd_sf"/>
</dbReference>
<dbReference type="Pfam" id="PF08281">
    <property type="entry name" value="Sigma70_r4_2"/>
    <property type="match status" value="1"/>
</dbReference>
<dbReference type="InterPro" id="IPR013249">
    <property type="entry name" value="RNA_pol_sigma70_r4_t2"/>
</dbReference>
<dbReference type="PANTHER" id="PTHR43133:SF8">
    <property type="entry name" value="RNA POLYMERASE SIGMA FACTOR HI_1459-RELATED"/>
    <property type="match status" value="1"/>
</dbReference>
<dbReference type="InterPro" id="IPR000772">
    <property type="entry name" value="Ricin_B_lectin"/>
</dbReference>
<evidence type="ECO:0000259" key="8">
    <source>
        <dbReference type="Pfam" id="PF08281"/>
    </source>
</evidence>
<evidence type="ECO:0000256" key="3">
    <source>
        <dbReference type="ARBA" id="ARBA00023082"/>
    </source>
</evidence>
<evidence type="ECO:0008006" key="12">
    <source>
        <dbReference type="Google" id="ProtNLM"/>
    </source>
</evidence>
<evidence type="ECO:0000259" key="7">
    <source>
        <dbReference type="Pfam" id="PF04542"/>
    </source>
</evidence>
<dbReference type="Gene3D" id="1.10.1740.10">
    <property type="match status" value="1"/>
</dbReference>
<proteinExistence type="inferred from homology"/>
<organism evidence="10 11">
    <name type="scientific">Planobispora longispora</name>
    <dbReference type="NCBI Taxonomy" id="28887"/>
    <lineage>
        <taxon>Bacteria</taxon>
        <taxon>Bacillati</taxon>
        <taxon>Actinomycetota</taxon>
        <taxon>Actinomycetes</taxon>
        <taxon>Streptosporangiales</taxon>
        <taxon>Streptosporangiaceae</taxon>
        <taxon>Planobispora</taxon>
    </lineage>
</organism>
<dbReference type="Gene3D" id="1.10.10.10">
    <property type="entry name" value="Winged helix-like DNA-binding domain superfamily/Winged helix DNA-binding domain"/>
    <property type="match status" value="1"/>
</dbReference>
<evidence type="ECO:0000256" key="5">
    <source>
        <dbReference type="ARBA" id="ARBA00023163"/>
    </source>
</evidence>
<keyword evidence="3" id="KW-0731">Sigma factor</keyword>
<dbReference type="GO" id="GO:0006352">
    <property type="term" value="P:DNA-templated transcription initiation"/>
    <property type="evidence" value="ECO:0007669"/>
    <property type="project" value="InterPro"/>
</dbReference>
<evidence type="ECO:0000313" key="11">
    <source>
        <dbReference type="Proteomes" id="UP000616724"/>
    </source>
</evidence>
<accession>A0A8J3W7N1</accession>
<dbReference type="NCBIfam" id="TIGR02937">
    <property type="entry name" value="sigma70-ECF"/>
    <property type="match status" value="1"/>
</dbReference>
<feature type="domain" description="RNA polymerase sigma-70 region 2" evidence="7">
    <location>
        <begin position="26"/>
        <end position="94"/>
    </location>
</feature>
<dbReference type="Gene3D" id="2.80.10.50">
    <property type="match status" value="1"/>
</dbReference>
<name>A0A8J3W7N1_9ACTN</name>
<dbReference type="InterPro" id="IPR035992">
    <property type="entry name" value="Ricin_B-like_lectins"/>
</dbReference>
<evidence type="ECO:0000313" key="10">
    <source>
        <dbReference type="EMBL" id="GIH79025.1"/>
    </source>
</evidence>
<dbReference type="InterPro" id="IPR013324">
    <property type="entry name" value="RNA_pol_sigma_r3/r4-like"/>
</dbReference>
<dbReference type="RefSeq" id="WP_203893501.1">
    <property type="nucleotide sequence ID" value="NZ_BOOH01000045.1"/>
</dbReference>
<dbReference type="Pfam" id="PF14200">
    <property type="entry name" value="RicinB_lectin_2"/>
    <property type="match status" value="1"/>
</dbReference>
<dbReference type="EMBL" id="BOOH01000045">
    <property type="protein sequence ID" value="GIH79025.1"/>
    <property type="molecule type" value="Genomic_DNA"/>
</dbReference>
<dbReference type="GO" id="GO:0016987">
    <property type="term" value="F:sigma factor activity"/>
    <property type="evidence" value="ECO:0007669"/>
    <property type="project" value="UniProtKB-KW"/>
</dbReference>
<dbReference type="InterPro" id="IPR007627">
    <property type="entry name" value="RNA_pol_sigma70_r2"/>
</dbReference>
<dbReference type="PROSITE" id="PS50231">
    <property type="entry name" value="RICIN_B_LECTIN"/>
    <property type="match status" value="1"/>
</dbReference>
<dbReference type="Pfam" id="PF04542">
    <property type="entry name" value="Sigma70_r2"/>
    <property type="match status" value="1"/>
</dbReference>
<evidence type="ECO:0000256" key="6">
    <source>
        <dbReference type="SAM" id="MobiDB-lite"/>
    </source>
</evidence>
<evidence type="ECO:0000256" key="4">
    <source>
        <dbReference type="ARBA" id="ARBA00023125"/>
    </source>
</evidence>
<dbReference type="AlphaFoldDB" id="A0A8J3W7N1"/>
<evidence type="ECO:0000259" key="9">
    <source>
        <dbReference type="Pfam" id="PF14200"/>
    </source>
</evidence>
<reference evidence="10 11" key="1">
    <citation type="submission" date="2021-01" db="EMBL/GenBank/DDBJ databases">
        <title>Whole genome shotgun sequence of Planobispora longispora NBRC 13918.</title>
        <authorList>
            <person name="Komaki H."/>
            <person name="Tamura T."/>
        </authorList>
    </citation>
    <scope>NUCLEOTIDE SEQUENCE [LARGE SCALE GENOMIC DNA]</scope>
    <source>
        <strain evidence="10 11">NBRC 13918</strain>
    </source>
</reference>
<dbReference type="Proteomes" id="UP000616724">
    <property type="component" value="Unassembled WGS sequence"/>
</dbReference>
<feature type="region of interest" description="Disordered" evidence="6">
    <location>
        <begin position="288"/>
        <end position="333"/>
    </location>
</feature>
<evidence type="ECO:0000256" key="1">
    <source>
        <dbReference type="ARBA" id="ARBA00010641"/>
    </source>
</evidence>
<keyword evidence="11" id="KW-1185">Reference proteome</keyword>
<dbReference type="InterPro" id="IPR039425">
    <property type="entry name" value="RNA_pol_sigma-70-like"/>
</dbReference>
<evidence type="ECO:0000256" key="2">
    <source>
        <dbReference type="ARBA" id="ARBA00023015"/>
    </source>
</evidence>
<feature type="domain" description="RNA polymerase sigma factor 70 region 4 type 2" evidence="8">
    <location>
        <begin position="119"/>
        <end position="167"/>
    </location>
</feature>
<feature type="domain" description="Ricin B lectin" evidence="9">
    <location>
        <begin position="367"/>
        <end position="443"/>
    </location>
</feature>
<dbReference type="SUPFAM" id="SSF88659">
    <property type="entry name" value="Sigma3 and sigma4 domains of RNA polymerase sigma factors"/>
    <property type="match status" value="1"/>
</dbReference>